<dbReference type="GO" id="GO:0044291">
    <property type="term" value="C:cell-cell contact zone"/>
    <property type="evidence" value="ECO:0007669"/>
    <property type="project" value="TreeGrafter"/>
</dbReference>
<evidence type="ECO:0000313" key="2">
    <source>
        <dbReference type="Proteomes" id="UP000271162"/>
    </source>
</evidence>
<dbReference type="Gene3D" id="2.60.98.60">
    <property type="entry name" value="Cell-cell fusogen EFF/AFF, domain 1"/>
    <property type="match status" value="1"/>
</dbReference>
<dbReference type="Proteomes" id="UP000271162">
    <property type="component" value="Unassembled WGS sequence"/>
</dbReference>
<evidence type="ECO:0000313" key="1">
    <source>
        <dbReference type="EMBL" id="VDL63197.1"/>
    </source>
</evidence>
<keyword evidence="2" id="KW-1185">Reference proteome</keyword>
<dbReference type="Pfam" id="PF14884">
    <property type="entry name" value="EFF-AFF"/>
    <property type="match status" value="1"/>
</dbReference>
<reference evidence="3" key="1">
    <citation type="submission" date="2017-02" db="UniProtKB">
        <authorList>
            <consortium name="WormBaseParasite"/>
        </authorList>
    </citation>
    <scope>IDENTIFICATION</scope>
</reference>
<name>A0A0N4XDB8_NIPBR</name>
<gene>
    <name evidence="1" type="ORF">NBR_LOCUS504</name>
</gene>
<proteinExistence type="predicted"/>
<evidence type="ECO:0000313" key="3">
    <source>
        <dbReference type="WBParaSite" id="NBR_0000050301-mRNA-1"/>
    </source>
</evidence>
<dbReference type="PANTHER" id="PTHR37415">
    <property type="entry name" value="EFF-1A"/>
    <property type="match status" value="1"/>
</dbReference>
<dbReference type="WBParaSite" id="NBR_0000050301-mRNA-1">
    <property type="protein sequence ID" value="NBR_0000050301-mRNA-1"/>
    <property type="gene ID" value="NBR_0000050301"/>
</dbReference>
<reference evidence="1 2" key="2">
    <citation type="submission" date="2018-11" db="EMBL/GenBank/DDBJ databases">
        <authorList>
            <consortium name="Pathogen Informatics"/>
        </authorList>
    </citation>
    <scope>NUCLEOTIDE SEQUENCE [LARGE SCALE GENOMIC DNA]</scope>
</reference>
<dbReference type="InterPro" id="IPR029213">
    <property type="entry name" value="Fusogen_EFF/AFF"/>
</dbReference>
<dbReference type="PANTHER" id="PTHR37415:SF1">
    <property type="entry name" value="CELL FUSION PROTEIN AFF-1"/>
    <property type="match status" value="1"/>
</dbReference>
<organism evidence="3">
    <name type="scientific">Nippostrongylus brasiliensis</name>
    <name type="common">Rat hookworm</name>
    <dbReference type="NCBI Taxonomy" id="27835"/>
    <lineage>
        <taxon>Eukaryota</taxon>
        <taxon>Metazoa</taxon>
        <taxon>Ecdysozoa</taxon>
        <taxon>Nematoda</taxon>
        <taxon>Chromadorea</taxon>
        <taxon>Rhabditida</taxon>
        <taxon>Rhabditina</taxon>
        <taxon>Rhabditomorpha</taxon>
        <taxon>Strongyloidea</taxon>
        <taxon>Heligmosomidae</taxon>
        <taxon>Nippostrongylus</taxon>
    </lineage>
</organism>
<protein>
    <submittedName>
        <fullName evidence="3">CBM49 domain-containing protein</fullName>
    </submittedName>
</protein>
<dbReference type="GO" id="GO:0000768">
    <property type="term" value="P:syncytium formation by plasma membrane fusion"/>
    <property type="evidence" value="ECO:0007669"/>
    <property type="project" value="TreeGrafter"/>
</dbReference>
<sequence>MKMLLRCKKPTFFAVTLTNTSNTLLSFTLEKVEQHYEAKSAYIFAIPLLTTSCFCGCADFVHSCNFVEYNYRRCTSGLLCYRKHYSFQSGDSCDNKKRSEACCEIIFDLFGNATYTAIEVSQPDTIATFRYDIYEQSEEHWRLVSRRHIPLSLNKGSTETTVQRRYDVNVDIFGSRPFRELPPGMYYVPNGSSNVFGHVPINDVYENSLAKLGWFRYADGRWDIRRGDFQARDAHVRTFFSNS</sequence>
<dbReference type="EMBL" id="UYSL01000221">
    <property type="protein sequence ID" value="VDL63197.1"/>
    <property type="molecule type" value="Genomic_DNA"/>
</dbReference>
<accession>A0A0N4XDB8</accession>
<dbReference type="AlphaFoldDB" id="A0A0N4XDB8"/>